<name>A0A2V4NL82_9ACTN</name>
<dbReference type="EMBL" id="PYBW01000028">
    <property type="protein sequence ID" value="PYC83422.1"/>
    <property type="molecule type" value="Genomic_DNA"/>
</dbReference>
<reference evidence="1 2" key="1">
    <citation type="submission" date="2018-03" db="EMBL/GenBank/DDBJ databases">
        <title>Bioinformatic expansion and discovery of thiopeptide antibiotics.</title>
        <authorList>
            <person name="Schwalen C.J."/>
            <person name="Hudson G.A."/>
            <person name="Mitchell D.A."/>
        </authorList>
    </citation>
    <scope>NUCLEOTIDE SEQUENCE [LARGE SCALE GENOMIC DNA]</scope>
    <source>
        <strain evidence="1 2">ATCC 21389</strain>
    </source>
</reference>
<gene>
    <name evidence="1" type="ORF">C7C46_08785</name>
</gene>
<protein>
    <submittedName>
        <fullName evidence="1">Uncharacterized protein</fullName>
    </submittedName>
</protein>
<proteinExistence type="predicted"/>
<dbReference type="Proteomes" id="UP000248039">
    <property type="component" value="Unassembled WGS sequence"/>
</dbReference>
<dbReference type="AlphaFoldDB" id="A0A2V4NL82"/>
<keyword evidence="2" id="KW-1185">Reference proteome</keyword>
<accession>A0A2V4NL82</accession>
<sequence>MRAMVIRVPSLPNGRRVAKVEGHGLIGWAILEKDMSAEAAAEMEEMIQHTLDAGGWSQNWDWAMALMMTTAQQVSTA</sequence>
<evidence type="ECO:0000313" key="2">
    <source>
        <dbReference type="Proteomes" id="UP000248039"/>
    </source>
</evidence>
<organism evidence="1 2">
    <name type="scientific">Streptomyces tateyamensis</name>
    <dbReference type="NCBI Taxonomy" id="565073"/>
    <lineage>
        <taxon>Bacteria</taxon>
        <taxon>Bacillati</taxon>
        <taxon>Actinomycetota</taxon>
        <taxon>Actinomycetes</taxon>
        <taxon>Kitasatosporales</taxon>
        <taxon>Streptomycetaceae</taxon>
        <taxon>Streptomyces</taxon>
    </lineage>
</organism>
<evidence type="ECO:0000313" key="1">
    <source>
        <dbReference type="EMBL" id="PYC83422.1"/>
    </source>
</evidence>
<comment type="caution">
    <text evidence="1">The sequence shown here is derived from an EMBL/GenBank/DDBJ whole genome shotgun (WGS) entry which is preliminary data.</text>
</comment>